<dbReference type="InterPro" id="IPR020846">
    <property type="entry name" value="MFS_dom"/>
</dbReference>
<name>A0AAV9V009_9PEZI</name>
<keyword evidence="5 7" id="KW-1133">Transmembrane helix</keyword>
<dbReference type="InterPro" id="IPR001958">
    <property type="entry name" value="Tet-R_TetA/multi-R_MdtG-like"/>
</dbReference>
<feature type="transmembrane region" description="Helical" evidence="7">
    <location>
        <begin position="152"/>
        <end position="175"/>
    </location>
</feature>
<evidence type="ECO:0000259" key="8">
    <source>
        <dbReference type="PROSITE" id="PS50850"/>
    </source>
</evidence>
<dbReference type="PROSITE" id="PS50850">
    <property type="entry name" value="MFS"/>
    <property type="match status" value="1"/>
</dbReference>
<feature type="transmembrane region" description="Helical" evidence="7">
    <location>
        <begin position="20"/>
        <end position="42"/>
    </location>
</feature>
<dbReference type="Gene3D" id="1.20.1250.20">
    <property type="entry name" value="MFS general substrate transporter like domains"/>
    <property type="match status" value="1"/>
</dbReference>
<dbReference type="EMBL" id="JAVHNS010000006">
    <property type="protein sequence ID" value="KAK6352247.1"/>
    <property type="molecule type" value="Genomic_DNA"/>
</dbReference>
<protein>
    <recommendedName>
        <fullName evidence="8">Major facilitator superfamily (MFS) profile domain-containing protein</fullName>
    </recommendedName>
</protein>
<comment type="subcellular location">
    <subcellularLocation>
        <location evidence="1">Membrane</location>
        <topology evidence="1">Multi-pass membrane protein</topology>
    </subcellularLocation>
</comment>
<dbReference type="SUPFAM" id="SSF103473">
    <property type="entry name" value="MFS general substrate transporter"/>
    <property type="match status" value="1"/>
</dbReference>
<evidence type="ECO:0000256" key="7">
    <source>
        <dbReference type="SAM" id="Phobius"/>
    </source>
</evidence>
<keyword evidence="4 7" id="KW-0812">Transmembrane</keyword>
<dbReference type="GO" id="GO:0016020">
    <property type="term" value="C:membrane"/>
    <property type="evidence" value="ECO:0007669"/>
    <property type="project" value="UniProtKB-SubCell"/>
</dbReference>
<organism evidence="9 10">
    <name type="scientific">Orbilia blumenaviensis</name>
    <dbReference type="NCBI Taxonomy" id="1796055"/>
    <lineage>
        <taxon>Eukaryota</taxon>
        <taxon>Fungi</taxon>
        <taxon>Dikarya</taxon>
        <taxon>Ascomycota</taxon>
        <taxon>Pezizomycotina</taxon>
        <taxon>Orbiliomycetes</taxon>
        <taxon>Orbiliales</taxon>
        <taxon>Orbiliaceae</taxon>
        <taxon>Orbilia</taxon>
    </lineage>
</organism>
<dbReference type="Pfam" id="PF07690">
    <property type="entry name" value="MFS_1"/>
    <property type="match status" value="1"/>
</dbReference>
<keyword evidence="10" id="KW-1185">Reference proteome</keyword>
<reference evidence="9 10" key="1">
    <citation type="submission" date="2019-10" db="EMBL/GenBank/DDBJ databases">
        <authorList>
            <person name="Palmer J.M."/>
        </authorList>
    </citation>
    <scope>NUCLEOTIDE SEQUENCE [LARGE SCALE GENOMIC DNA]</scope>
    <source>
        <strain evidence="9 10">TWF730</strain>
    </source>
</reference>
<evidence type="ECO:0000256" key="3">
    <source>
        <dbReference type="ARBA" id="ARBA00022448"/>
    </source>
</evidence>
<dbReference type="CDD" id="cd17325">
    <property type="entry name" value="MFS_MdtG_SLC18_like"/>
    <property type="match status" value="1"/>
</dbReference>
<accession>A0AAV9V009</accession>
<evidence type="ECO:0000256" key="2">
    <source>
        <dbReference type="ARBA" id="ARBA00006829"/>
    </source>
</evidence>
<feature type="transmembrane region" description="Helical" evidence="7">
    <location>
        <begin position="302"/>
        <end position="326"/>
    </location>
</feature>
<dbReference type="PANTHER" id="PTHR23506">
    <property type="entry name" value="GH10249P"/>
    <property type="match status" value="1"/>
</dbReference>
<evidence type="ECO:0000313" key="9">
    <source>
        <dbReference type="EMBL" id="KAK6352247.1"/>
    </source>
</evidence>
<keyword evidence="3" id="KW-0813">Transport</keyword>
<evidence type="ECO:0000256" key="1">
    <source>
        <dbReference type="ARBA" id="ARBA00004141"/>
    </source>
</evidence>
<feature type="transmembrane region" description="Helical" evidence="7">
    <location>
        <begin position="119"/>
        <end position="140"/>
    </location>
</feature>
<feature type="transmembrane region" description="Helical" evidence="7">
    <location>
        <begin position="422"/>
        <end position="440"/>
    </location>
</feature>
<evidence type="ECO:0000313" key="10">
    <source>
        <dbReference type="Proteomes" id="UP001373714"/>
    </source>
</evidence>
<comment type="caution">
    <text evidence="9">The sequence shown here is derived from an EMBL/GenBank/DDBJ whole genome shotgun (WGS) entry which is preliminary data.</text>
</comment>
<feature type="transmembrane region" description="Helical" evidence="7">
    <location>
        <begin position="338"/>
        <end position="356"/>
    </location>
</feature>
<evidence type="ECO:0000256" key="6">
    <source>
        <dbReference type="ARBA" id="ARBA00023136"/>
    </source>
</evidence>
<feature type="transmembrane region" description="Helical" evidence="7">
    <location>
        <begin position="62"/>
        <end position="81"/>
    </location>
</feature>
<feature type="transmembrane region" description="Helical" evidence="7">
    <location>
        <begin position="452"/>
        <end position="471"/>
    </location>
</feature>
<keyword evidence="6 7" id="KW-0472">Membrane</keyword>
<dbReference type="InterPro" id="IPR011701">
    <property type="entry name" value="MFS"/>
</dbReference>
<gene>
    <name evidence="9" type="ORF">TWF730_009078</name>
</gene>
<dbReference type="PANTHER" id="PTHR23506:SF35">
    <property type="entry name" value="MAJOR FACILITATOR SUPERFAMILY (MFS) PROFILE DOMAIN-CONTAINING PROTEIN-RELATED"/>
    <property type="match status" value="1"/>
</dbReference>
<sequence>METSKTCKKPIGYRWRSSTVFIVSCVVIALFTESFLYGFIVPILPEILENRNNVDPSDIQRITYQILALYGVVSVLSGVFIGELADRAGSRRMPLVISLAVAFVGTLILAASTKLWGVFVGRVIQGLGGTAAWIVGLATLRDSIHGSNIGKAFGLVGSFVSVGAVSGPATAGLLLELTGYWITWGAALLALAIDIVMRCLMLEQRNWDRDPDFAKTDSHGAQATVSETDPENTALISDDSLRSYDSIKDDPSPTRTEISTLSFYKVMFSQPRVLTALLCSVTYSAMLASYNTTIPTHVKFAFGWGSLPTGLLFVGLQGPTIFISPFGGWLRDKVGTKLPATIGFVCLAPLLLLLGAADQKQFPWAKTEDSAKATYIAALIGIGCVTNLMSSIGTVELTAAVDILESKQPGIFGANGGYSRTYSLTNLSFSTGLLVGPLLSGTLADSIGYCRMNVVLAFISAVVAIFAFNFLGGKSSLQQDRHRSEASTME</sequence>
<evidence type="ECO:0000256" key="4">
    <source>
        <dbReference type="ARBA" id="ARBA00022692"/>
    </source>
</evidence>
<dbReference type="AlphaFoldDB" id="A0AAV9V009"/>
<dbReference type="GO" id="GO:0022857">
    <property type="term" value="F:transmembrane transporter activity"/>
    <property type="evidence" value="ECO:0007669"/>
    <property type="project" value="InterPro"/>
</dbReference>
<dbReference type="Proteomes" id="UP001373714">
    <property type="component" value="Unassembled WGS sequence"/>
</dbReference>
<feature type="transmembrane region" description="Helical" evidence="7">
    <location>
        <begin position="181"/>
        <end position="200"/>
    </location>
</feature>
<dbReference type="InterPro" id="IPR036259">
    <property type="entry name" value="MFS_trans_sf"/>
</dbReference>
<feature type="domain" description="Major facilitator superfamily (MFS) profile" evidence="8">
    <location>
        <begin position="22"/>
        <end position="475"/>
    </location>
</feature>
<proteinExistence type="inferred from homology"/>
<dbReference type="InterPro" id="IPR050930">
    <property type="entry name" value="MFS_Vesicular_Transporter"/>
</dbReference>
<evidence type="ECO:0000256" key="5">
    <source>
        <dbReference type="ARBA" id="ARBA00022989"/>
    </source>
</evidence>
<dbReference type="PRINTS" id="PR01035">
    <property type="entry name" value="TCRTETA"/>
</dbReference>
<comment type="similarity">
    <text evidence="2">Belongs to the major facilitator superfamily. Vesicular transporter family.</text>
</comment>
<feature type="transmembrane region" description="Helical" evidence="7">
    <location>
        <begin position="93"/>
        <end position="113"/>
    </location>
</feature>